<feature type="transmembrane region" description="Helical" evidence="1">
    <location>
        <begin position="9"/>
        <end position="30"/>
    </location>
</feature>
<accession>A0A9D1GSC1</accession>
<feature type="transmembrane region" description="Helical" evidence="1">
    <location>
        <begin position="36"/>
        <end position="55"/>
    </location>
</feature>
<reference evidence="2" key="2">
    <citation type="journal article" date="2021" name="PeerJ">
        <title>Extensive microbial diversity within the chicken gut microbiome revealed by metagenomics and culture.</title>
        <authorList>
            <person name="Gilroy R."/>
            <person name="Ravi A."/>
            <person name="Getino M."/>
            <person name="Pursley I."/>
            <person name="Horton D.L."/>
            <person name="Alikhan N.F."/>
            <person name="Baker D."/>
            <person name="Gharbi K."/>
            <person name="Hall N."/>
            <person name="Watson M."/>
            <person name="Adriaenssens E.M."/>
            <person name="Foster-Nyarko E."/>
            <person name="Jarju S."/>
            <person name="Secka A."/>
            <person name="Antonio M."/>
            <person name="Oren A."/>
            <person name="Chaudhuri R.R."/>
            <person name="La Ragione R."/>
            <person name="Hildebrand F."/>
            <person name="Pallen M.J."/>
        </authorList>
    </citation>
    <scope>NUCLEOTIDE SEQUENCE</scope>
    <source>
        <strain evidence="2">CHK33-4379</strain>
    </source>
</reference>
<evidence type="ECO:0000313" key="3">
    <source>
        <dbReference type="Proteomes" id="UP000824136"/>
    </source>
</evidence>
<feature type="transmembrane region" description="Helical" evidence="1">
    <location>
        <begin position="62"/>
        <end position="80"/>
    </location>
</feature>
<sequence>MKDRFERTLFYLVVQIILFGLPPLLCAMYGAPMQIYMLLPPADLCVALIAGFFFGKKNGADWLMSICSTVVFLPTGLFFYPGDAVLFIVGVFVCSLIGVLVGSVYRRRVR</sequence>
<organism evidence="2 3">
    <name type="scientific">Candidatus Faeciplasma pullistercoris</name>
    <dbReference type="NCBI Taxonomy" id="2840800"/>
    <lineage>
        <taxon>Bacteria</taxon>
        <taxon>Bacillati</taxon>
        <taxon>Bacillota</taxon>
        <taxon>Clostridia</taxon>
        <taxon>Eubacteriales</taxon>
        <taxon>Oscillospiraceae</taxon>
        <taxon>Oscillospiraceae incertae sedis</taxon>
        <taxon>Candidatus Faeciplasma</taxon>
    </lineage>
</organism>
<evidence type="ECO:0000256" key="1">
    <source>
        <dbReference type="SAM" id="Phobius"/>
    </source>
</evidence>
<comment type="caution">
    <text evidence="2">The sequence shown here is derived from an EMBL/GenBank/DDBJ whole genome shotgun (WGS) entry which is preliminary data.</text>
</comment>
<dbReference type="Proteomes" id="UP000824136">
    <property type="component" value="Unassembled WGS sequence"/>
</dbReference>
<protein>
    <submittedName>
        <fullName evidence="2">Uncharacterized protein</fullName>
    </submittedName>
</protein>
<name>A0A9D1GSC1_9FIRM</name>
<dbReference type="AlphaFoldDB" id="A0A9D1GSC1"/>
<keyword evidence="1" id="KW-1133">Transmembrane helix</keyword>
<feature type="transmembrane region" description="Helical" evidence="1">
    <location>
        <begin position="86"/>
        <end position="105"/>
    </location>
</feature>
<reference evidence="2" key="1">
    <citation type="submission" date="2020-10" db="EMBL/GenBank/DDBJ databases">
        <authorList>
            <person name="Gilroy R."/>
        </authorList>
    </citation>
    <scope>NUCLEOTIDE SEQUENCE</scope>
    <source>
        <strain evidence="2">CHK33-4379</strain>
    </source>
</reference>
<dbReference type="EMBL" id="DVLL01000006">
    <property type="protein sequence ID" value="HIT58409.1"/>
    <property type="molecule type" value="Genomic_DNA"/>
</dbReference>
<evidence type="ECO:0000313" key="2">
    <source>
        <dbReference type="EMBL" id="HIT58409.1"/>
    </source>
</evidence>
<keyword evidence="1" id="KW-0472">Membrane</keyword>
<gene>
    <name evidence="2" type="ORF">IAC39_01610</name>
</gene>
<proteinExistence type="predicted"/>
<keyword evidence="1" id="KW-0812">Transmembrane</keyword>